<sequence length="200" mass="21782">MTYCVAIRSEAGLVLASDSRTSAGVDDVSVYSKMHVLPGNERRCLVLLSAGNLATTQAVTSRIQRDLKDPEAEQSLDQLEHMDDVAEYIGSISTRVQRGGEGSTQADFRPEASFILAGQLGDDEPDCYLIYPEGNFIRVSRDKPFLQIGETKYGKPILDRIVEPDISLEMAARCALVSLDSSMRSNLSVGPPRRTGLLSA</sequence>
<proteinExistence type="predicted"/>
<keyword evidence="2" id="KW-1185">Reference proteome</keyword>
<evidence type="ECO:0000313" key="2">
    <source>
        <dbReference type="Proteomes" id="UP001239019"/>
    </source>
</evidence>
<dbReference type="InterPro" id="IPR001353">
    <property type="entry name" value="Proteasome_sua/b"/>
</dbReference>
<dbReference type="Proteomes" id="UP001239019">
    <property type="component" value="Unassembled WGS sequence"/>
</dbReference>
<reference evidence="1 2" key="1">
    <citation type="submission" date="2023-08" db="EMBL/GenBank/DDBJ databases">
        <title>Whole-genome sequencing of halo(alkali)philic microorganisms from hypersaline lakes.</title>
        <authorList>
            <person name="Sorokin D.Y."/>
            <person name="Abbas B."/>
            <person name="Merkel A.Y."/>
        </authorList>
    </citation>
    <scope>NUCLEOTIDE SEQUENCE [LARGE SCALE GENOMIC DNA]</scope>
    <source>
        <strain evidence="1 2">AB-CW4</strain>
    </source>
</reference>
<name>A0ABU0W7G5_9GAMM</name>
<dbReference type="Gene3D" id="3.60.20.10">
    <property type="entry name" value="Glutamine Phosphoribosylpyrophosphate, subunit 1, domain 1"/>
    <property type="match status" value="1"/>
</dbReference>
<dbReference type="SUPFAM" id="SSF56235">
    <property type="entry name" value="N-terminal nucleophile aminohydrolases (Ntn hydrolases)"/>
    <property type="match status" value="1"/>
</dbReference>
<dbReference type="InterPro" id="IPR029055">
    <property type="entry name" value="Ntn_hydrolases_N"/>
</dbReference>
<protein>
    <submittedName>
        <fullName evidence="1">Peptidase</fullName>
    </submittedName>
</protein>
<dbReference type="EMBL" id="JAVDDT010000005">
    <property type="protein sequence ID" value="MDQ2069936.1"/>
    <property type="molecule type" value="Genomic_DNA"/>
</dbReference>
<comment type="caution">
    <text evidence="1">The sequence shown here is derived from an EMBL/GenBank/DDBJ whole genome shotgun (WGS) entry which is preliminary data.</text>
</comment>
<gene>
    <name evidence="1" type="ORF">RBH19_08625</name>
</gene>
<evidence type="ECO:0000313" key="1">
    <source>
        <dbReference type="EMBL" id="MDQ2069936.1"/>
    </source>
</evidence>
<dbReference type="RefSeq" id="WP_306728436.1">
    <property type="nucleotide sequence ID" value="NZ_JAVDDT010000005.1"/>
</dbReference>
<organism evidence="1 2">
    <name type="scientific">Natronospira bacteriovora</name>
    <dbReference type="NCBI Taxonomy" id="3069753"/>
    <lineage>
        <taxon>Bacteria</taxon>
        <taxon>Pseudomonadati</taxon>
        <taxon>Pseudomonadota</taxon>
        <taxon>Gammaproteobacteria</taxon>
        <taxon>Natronospirales</taxon>
        <taxon>Natronospiraceae</taxon>
        <taxon>Natronospira</taxon>
    </lineage>
</organism>
<dbReference type="Pfam" id="PF00227">
    <property type="entry name" value="Proteasome"/>
    <property type="match status" value="1"/>
</dbReference>
<accession>A0ABU0W7G5</accession>